<evidence type="ECO:0000256" key="1">
    <source>
        <dbReference type="ARBA" id="ARBA00009981"/>
    </source>
</evidence>
<evidence type="ECO:0000256" key="2">
    <source>
        <dbReference type="RuleBase" id="RU362080"/>
    </source>
</evidence>
<evidence type="ECO:0000313" key="4">
    <source>
        <dbReference type="Proteomes" id="UP000093111"/>
    </source>
</evidence>
<comment type="function">
    <text evidence="2">Antitoxin component of a type II toxin-antitoxin (TA) system.</text>
</comment>
<dbReference type="InterPro" id="IPR036165">
    <property type="entry name" value="YefM-like_sf"/>
</dbReference>
<dbReference type="STRING" id="1612624.ADU59_13790"/>
<name>A0A1C7P0Y4_9HYPH</name>
<sequence length="80" mass="8916">MKQYSFSDLNRGSGEILDAAMRGPVSLTKRGKERLVIIPAEDYHRLVGRQRAYRIEEAPDDIHAELMSGVDSLLGDGEDV</sequence>
<keyword evidence="4" id="KW-1185">Reference proteome</keyword>
<dbReference type="RefSeq" id="WP_068954702.1">
    <property type="nucleotide sequence ID" value="NZ_LGLV01000008.1"/>
</dbReference>
<dbReference type="NCBIfam" id="TIGR01552">
    <property type="entry name" value="phd_fam"/>
    <property type="match status" value="1"/>
</dbReference>
<reference evidence="3 4" key="1">
    <citation type="journal article" date="2016" name="Syst. Appl. Microbiol.">
        <title>Pararhizobium polonicum sp. nov. isolated from tumors on stone fruit rootstocks.</title>
        <authorList>
            <person name="Pulawska J."/>
            <person name="Kuzmanovic N."/>
            <person name="Willems A."/>
            <person name="Pothier J.F."/>
        </authorList>
    </citation>
    <scope>NUCLEOTIDE SEQUENCE [LARGE SCALE GENOMIC DNA]</scope>
    <source>
        <strain evidence="3 4">F5.1</strain>
    </source>
</reference>
<dbReference type="EMBL" id="LGLV01000008">
    <property type="protein sequence ID" value="OBZ94880.1"/>
    <property type="molecule type" value="Genomic_DNA"/>
</dbReference>
<dbReference type="InterPro" id="IPR006442">
    <property type="entry name" value="Antitoxin_Phd/YefM"/>
</dbReference>
<dbReference type="Gene3D" id="3.40.1620.10">
    <property type="entry name" value="YefM-like domain"/>
    <property type="match status" value="1"/>
</dbReference>
<protein>
    <recommendedName>
        <fullName evidence="2">Antitoxin</fullName>
    </recommendedName>
</protein>
<dbReference type="Pfam" id="PF02604">
    <property type="entry name" value="PhdYeFM_antitox"/>
    <property type="match status" value="1"/>
</dbReference>
<dbReference type="AlphaFoldDB" id="A0A1C7P0Y4"/>
<dbReference type="SUPFAM" id="SSF143120">
    <property type="entry name" value="YefM-like"/>
    <property type="match status" value="1"/>
</dbReference>
<comment type="caution">
    <text evidence="3">The sequence shown here is derived from an EMBL/GenBank/DDBJ whole genome shotgun (WGS) entry which is preliminary data.</text>
</comment>
<dbReference type="OrthoDB" id="165038at2"/>
<dbReference type="Proteomes" id="UP000093111">
    <property type="component" value="Unassembled WGS sequence"/>
</dbReference>
<evidence type="ECO:0000313" key="3">
    <source>
        <dbReference type="EMBL" id="OBZ94880.1"/>
    </source>
</evidence>
<organism evidence="3 4">
    <name type="scientific">Pararhizobium polonicum</name>
    <dbReference type="NCBI Taxonomy" id="1612624"/>
    <lineage>
        <taxon>Bacteria</taxon>
        <taxon>Pseudomonadati</taxon>
        <taxon>Pseudomonadota</taxon>
        <taxon>Alphaproteobacteria</taxon>
        <taxon>Hyphomicrobiales</taxon>
        <taxon>Rhizobiaceae</taxon>
        <taxon>Rhizobium/Agrobacterium group</taxon>
        <taxon>Pararhizobium</taxon>
    </lineage>
</organism>
<proteinExistence type="inferred from homology"/>
<accession>A0A1C7P0Y4</accession>
<gene>
    <name evidence="3" type="ORF">ADU59_13790</name>
</gene>
<comment type="similarity">
    <text evidence="1 2">Belongs to the phD/YefM antitoxin family.</text>
</comment>